<dbReference type="FunFam" id="1.20.1730.10:FF:000008">
    <property type="entry name" value="High affinity choline transporter 1"/>
    <property type="match status" value="1"/>
</dbReference>
<feature type="transmembrane region" description="Helical" evidence="15">
    <location>
        <begin position="6"/>
        <end position="25"/>
    </location>
</feature>
<evidence type="ECO:0000313" key="16">
    <source>
        <dbReference type="EMBL" id="KAJ8025463.1"/>
    </source>
</evidence>
<feature type="transmembrane region" description="Helical" evidence="15">
    <location>
        <begin position="83"/>
        <end position="100"/>
    </location>
</feature>
<feature type="region of interest" description="Disordered" evidence="14">
    <location>
        <begin position="556"/>
        <end position="585"/>
    </location>
</feature>
<feature type="transmembrane region" description="Helical" evidence="15">
    <location>
        <begin position="223"/>
        <end position="245"/>
    </location>
</feature>
<feature type="transmembrane region" description="Helical" evidence="15">
    <location>
        <begin position="419"/>
        <end position="436"/>
    </location>
</feature>
<evidence type="ECO:0000256" key="5">
    <source>
        <dbReference type="ARBA" id="ARBA00022847"/>
    </source>
</evidence>
<keyword evidence="11" id="KW-0325">Glycoprotein</keyword>
<gene>
    <name evidence="16" type="ORF">HOLleu_33028</name>
</gene>
<feature type="transmembrane region" description="Helical" evidence="15">
    <location>
        <begin position="304"/>
        <end position="330"/>
    </location>
</feature>
<name>A0A9Q0YN12_HOLLE</name>
<comment type="caution">
    <text evidence="16">The sequence shown here is derived from an EMBL/GenBank/DDBJ whole genome shotgun (WGS) entry which is preliminary data.</text>
</comment>
<evidence type="ECO:0000256" key="4">
    <source>
        <dbReference type="ARBA" id="ARBA00022692"/>
    </source>
</evidence>
<dbReference type="EMBL" id="JAIZAY010000017">
    <property type="protein sequence ID" value="KAJ8025463.1"/>
    <property type="molecule type" value="Genomic_DNA"/>
</dbReference>
<sequence>MVVHWGGLVAIVVFYVLILAVGLWAARKTKGQTDPEEVMVAGRNIGVVVGIFTMTATWVGGGYINGTAEYVYSSGLLWAQAPWGYAMSLVLGGILFAKVMRQQGYVTMLDPFQIKYGSRMGGLLFLPALMGELFWSAAILSALGATISVILELDINISVIISACITVGYTFFGGLYSVAYTDVVQLICIFVGLWLCIPFAMTHKAVSPIIENTAWLGTWDPKYAGVWIDFALLLVFGGIPWQVYFQRVLSSKSAARAQMLSFVAACGCIIMAVPSVLVGAIAQNTNWTLTAIPDPNEPADDPKLILPLVIQFLTPSVVSFIGLGAVSAAVMSSADSSILSASSMFVRNVYKLVFRQSATEFELLWCMRISIILVGIAATVLGLTIKSVYELWFLCSDFVYVILFPQLFCVIYFSRCNTYGSLCGYIVGLFFRAAGGDPVLKLPVLIRYPFYDGEQLFPFRTFAMATSFITLLVVSYSLDYLFKSGKLKPEWDIFNCVVNFPRSDVDKYESVQAENVQLNQLGPDMEALGSGLPNDPIQREKLLDVGKSITAGVPISVSKEPLREEIPEDSPTSSSEDPPPDYESQ</sequence>
<dbReference type="GO" id="GO:0005307">
    <property type="term" value="F:choline:sodium symporter activity"/>
    <property type="evidence" value="ECO:0007669"/>
    <property type="project" value="TreeGrafter"/>
</dbReference>
<keyword evidence="3" id="KW-0813">Transport</keyword>
<evidence type="ECO:0000256" key="8">
    <source>
        <dbReference type="ARBA" id="ARBA00023053"/>
    </source>
</evidence>
<evidence type="ECO:0000256" key="10">
    <source>
        <dbReference type="ARBA" id="ARBA00023136"/>
    </source>
</evidence>
<dbReference type="GO" id="GO:0008292">
    <property type="term" value="P:acetylcholine biosynthetic process"/>
    <property type="evidence" value="ECO:0007669"/>
    <property type="project" value="TreeGrafter"/>
</dbReference>
<evidence type="ECO:0000256" key="12">
    <source>
        <dbReference type="ARBA" id="ARBA00023201"/>
    </source>
</evidence>
<dbReference type="GO" id="GO:0005886">
    <property type="term" value="C:plasma membrane"/>
    <property type="evidence" value="ECO:0007669"/>
    <property type="project" value="TreeGrafter"/>
</dbReference>
<dbReference type="Proteomes" id="UP001152320">
    <property type="component" value="Chromosome 17"/>
</dbReference>
<feature type="transmembrane region" description="Helical" evidence="15">
    <location>
        <begin position="183"/>
        <end position="203"/>
    </location>
</feature>
<keyword evidence="6" id="KW-0530">Neurotransmitter biosynthesis</keyword>
<feature type="transmembrane region" description="Helical" evidence="15">
    <location>
        <begin position="365"/>
        <end position="385"/>
    </location>
</feature>
<feature type="transmembrane region" description="Helical" evidence="15">
    <location>
        <begin position="456"/>
        <end position="478"/>
    </location>
</feature>
<keyword evidence="8" id="KW-0915">Sodium</keyword>
<evidence type="ECO:0000256" key="3">
    <source>
        <dbReference type="ARBA" id="ARBA00022448"/>
    </source>
</evidence>
<keyword evidence="10 15" id="KW-0472">Membrane</keyword>
<dbReference type="Pfam" id="PF00474">
    <property type="entry name" value="SSF"/>
    <property type="match status" value="1"/>
</dbReference>
<evidence type="ECO:0000256" key="2">
    <source>
        <dbReference type="ARBA" id="ARBA00006434"/>
    </source>
</evidence>
<dbReference type="InterPro" id="IPR052244">
    <property type="entry name" value="Choline_transporter"/>
</dbReference>
<evidence type="ECO:0000256" key="11">
    <source>
        <dbReference type="ARBA" id="ARBA00023180"/>
    </source>
</evidence>
<evidence type="ECO:0000256" key="7">
    <source>
        <dbReference type="ARBA" id="ARBA00022989"/>
    </source>
</evidence>
<reference evidence="16" key="1">
    <citation type="submission" date="2021-10" db="EMBL/GenBank/DDBJ databases">
        <title>Tropical sea cucumber genome reveals ecological adaptation and Cuvierian tubules defense mechanism.</title>
        <authorList>
            <person name="Chen T."/>
        </authorList>
    </citation>
    <scope>NUCLEOTIDE SEQUENCE</scope>
    <source>
        <strain evidence="16">Nanhai2018</strain>
        <tissue evidence="16">Muscle</tissue>
    </source>
</reference>
<dbReference type="InterPro" id="IPR001734">
    <property type="entry name" value="Na/solute_symporter"/>
</dbReference>
<evidence type="ECO:0000313" key="17">
    <source>
        <dbReference type="Proteomes" id="UP001152320"/>
    </source>
</evidence>
<evidence type="ECO:0000256" key="1">
    <source>
        <dbReference type="ARBA" id="ARBA00004141"/>
    </source>
</evidence>
<feature type="transmembrane region" description="Helical" evidence="15">
    <location>
        <begin position="157"/>
        <end position="176"/>
    </location>
</feature>
<feature type="transmembrane region" description="Helical" evidence="15">
    <location>
        <begin position="391"/>
        <end position="412"/>
    </location>
</feature>
<keyword evidence="4 15" id="KW-0812">Transmembrane</keyword>
<dbReference type="PROSITE" id="PS50283">
    <property type="entry name" value="NA_SOLUT_SYMP_3"/>
    <property type="match status" value="1"/>
</dbReference>
<comment type="subcellular location">
    <subcellularLocation>
        <location evidence="1">Membrane</location>
        <topology evidence="1">Multi-pass membrane protein</topology>
    </subcellularLocation>
</comment>
<dbReference type="PANTHER" id="PTHR45897">
    <property type="entry name" value="HIGH-AFFINITY CHOLINE TRANSPORTER 1"/>
    <property type="match status" value="1"/>
</dbReference>
<dbReference type="AlphaFoldDB" id="A0A9Q0YN12"/>
<dbReference type="PANTHER" id="PTHR45897:SF4">
    <property type="entry name" value="HIGH-AFFINITY CHOLINE TRANSPORTER 1"/>
    <property type="match status" value="1"/>
</dbReference>
<evidence type="ECO:0000256" key="9">
    <source>
        <dbReference type="ARBA" id="ARBA00023065"/>
    </source>
</evidence>
<keyword evidence="12" id="KW-0739">Sodium transport</keyword>
<dbReference type="Gene3D" id="1.20.1730.10">
    <property type="entry name" value="Sodium/glucose cotransporter"/>
    <property type="match status" value="1"/>
</dbReference>
<proteinExistence type="inferred from homology"/>
<evidence type="ECO:0000256" key="14">
    <source>
        <dbReference type="SAM" id="MobiDB-lite"/>
    </source>
</evidence>
<dbReference type="CDD" id="cd11474">
    <property type="entry name" value="SLC5sbd_CHT"/>
    <property type="match status" value="1"/>
</dbReference>
<evidence type="ECO:0000256" key="15">
    <source>
        <dbReference type="SAM" id="Phobius"/>
    </source>
</evidence>
<feature type="transmembrane region" description="Helical" evidence="15">
    <location>
        <begin position="45"/>
        <end position="63"/>
    </location>
</feature>
<dbReference type="InterPro" id="IPR038377">
    <property type="entry name" value="Na/Glc_symporter_sf"/>
</dbReference>
<accession>A0A9Q0YN12</accession>
<organism evidence="16 17">
    <name type="scientific">Holothuria leucospilota</name>
    <name type="common">Black long sea cucumber</name>
    <name type="synonym">Mertensiothuria leucospilota</name>
    <dbReference type="NCBI Taxonomy" id="206669"/>
    <lineage>
        <taxon>Eukaryota</taxon>
        <taxon>Metazoa</taxon>
        <taxon>Echinodermata</taxon>
        <taxon>Eleutherozoa</taxon>
        <taxon>Echinozoa</taxon>
        <taxon>Holothuroidea</taxon>
        <taxon>Aspidochirotacea</taxon>
        <taxon>Aspidochirotida</taxon>
        <taxon>Holothuriidae</taxon>
        <taxon>Holothuria</taxon>
    </lineage>
</organism>
<protein>
    <submittedName>
        <fullName evidence="16">High-affinity choline transporter 1</fullName>
    </submittedName>
</protein>
<dbReference type="OrthoDB" id="546820at2759"/>
<keyword evidence="7 15" id="KW-1133">Transmembrane helix</keyword>
<keyword evidence="17" id="KW-1185">Reference proteome</keyword>
<feature type="transmembrane region" description="Helical" evidence="15">
    <location>
        <begin position="257"/>
        <end position="284"/>
    </location>
</feature>
<keyword evidence="5" id="KW-0769">Symport</keyword>
<keyword evidence="9" id="KW-0406">Ion transport</keyword>
<evidence type="ECO:0000256" key="13">
    <source>
        <dbReference type="RuleBase" id="RU362091"/>
    </source>
</evidence>
<comment type="similarity">
    <text evidence="2 13">Belongs to the sodium:solute symporter (SSF) (TC 2.A.21) family.</text>
</comment>
<evidence type="ECO:0000256" key="6">
    <source>
        <dbReference type="ARBA" id="ARBA00022979"/>
    </source>
</evidence>
<feature type="transmembrane region" description="Helical" evidence="15">
    <location>
        <begin position="121"/>
        <end position="151"/>
    </location>
</feature>